<keyword evidence="2" id="KW-1185">Reference proteome</keyword>
<proteinExistence type="predicted"/>
<comment type="caution">
    <text evidence="1">The sequence shown here is derived from an EMBL/GenBank/DDBJ whole genome shotgun (WGS) entry which is preliminary data.</text>
</comment>
<accession>A0A1Y1ZR05</accession>
<sequence length="179" mass="20153">MEGFRSLHLLDFVPREQRPDGRLSSWTLDLSIPPSGGQQDPFSFHSYWNSYKKTIKTKFSFSPDLSKLYVRGKSMDVVLGVGHIGDLMGLSTQRWSKGPPSSIWCILLELYSLITGLNRPISSIIARFFATITKTFEEALQLAKLFLCFQEKTSVEEVSSFRKLGGGPRQRISMGVTVV</sequence>
<name>A0A1Y1ZR05_9PLEO</name>
<gene>
    <name evidence="1" type="ORF">BCR34DRAFT_290626</name>
</gene>
<organism evidence="1 2">
    <name type="scientific">Clohesyomyces aquaticus</name>
    <dbReference type="NCBI Taxonomy" id="1231657"/>
    <lineage>
        <taxon>Eukaryota</taxon>
        <taxon>Fungi</taxon>
        <taxon>Dikarya</taxon>
        <taxon>Ascomycota</taxon>
        <taxon>Pezizomycotina</taxon>
        <taxon>Dothideomycetes</taxon>
        <taxon>Pleosporomycetidae</taxon>
        <taxon>Pleosporales</taxon>
        <taxon>Lindgomycetaceae</taxon>
        <taxon>Clohesyomyces</taxon>
    </lineage>
</organism>
<reference evidence="1 2" key="1">
    <citation type="submission" date="2016-07" db="EMBL/GenBank/DDBJ databases">
        <title>Pervasive Adenine N6-methylation of Active Genes in Fungi.</title>
        <authorList>
            <consortium name="DOE Joint Genome Institute"/>
            <person name="Mondo S.J."/>
            <person name="Dannebaum R.O."/>
            <person name="Kuo R.C."/>
            <person name="Labutti K."/>
            <person name="Haridas S."/>
            <person name="Kuo A."/>
            <person name="Salamov A."/>
            <person name="Ahrendt S.R."/>
            <person name="Lipzen A."/>
            <person name="Sullivan W."/>
            <person name="Andreopoulos W.B."/>
            <person name="Clum A."/>
            <person name="Lindquist E."/>
            <person name="Daum C."/>
            <person name="Ramamoorthy G.K."/>
            <person name="Gryganskyi A."/>
            <person name="Culley D."/>
            <person name="Magnuson J.K."/>
            <person name="James T.Y."/>
            <person name="O'Malley M.A."/>
            <person name="Stajich J.E."/>
            <person name="Spatafora J.W."/>
            <person name="Visel A."/>
            <person name="Grigoriev I.V."/>
        </authorList>
    </citation>
    <scope>NUCLEOTIDE SEQUENCE [LARGE SCALE GENOMIC DNA]</scope>
    <source>
        <strain evidence="1 2">CBS 115471</strain>
    </source>
</reference>
<dbReference type="AlphaFoldDB" id="A0A1Y1ZR05"/>
<protein>
    <submittedName>
        <fullName evidence="1">Uncharacterized protein</fullName>
    </submittedName>
</protein>
<dbReference type="EMBL" id="MCFA01000049">
    <property type="protein sequence ID" value="ORY12634.1"/>
    <property type="molecule type" value="Genomic_DNA"/>
</dbReference>
<evidence type="ECO:0000313" key="2">
    <source>
        <dbReference type="Proteomes" id="UP000193144"/>
    </source>
</evidence>
<dbReference type="Proteomes" id="UP000193144">
    <property type="component" value="Unassembled WGS sequence"/>
</dbReference>
<evidence type="ECO:0000313" key="1">
    <source>
        <dbReference type="EMBL" id="ORY12634.1"/>
    </source>
</evidence>